<reference evidence="2" key="1">
    <citation type="journal article" date="2015" name="Nature">
        <title>Complex archaea that bridge the gap between prokaryotes and eukaryotes.</title>
        <authorList>
            <person name="Spang A."/>
            <person name="Saw J.H."/>
            <person name="Jorgensen S.L."/>
            <person name="Zaremba-Niedzwiedzka K."/>
            <person name="Martijn J."/>
            <person name="Lind A.E."/>
            <person name="van Eijk R."/>
            <person name="Schleper C."/>
            <person name="Guy L."/>
            <person name="Ettema T.J."/>
        </authorList>
    </citation>
    <scope>NUCLEOTIDE SEQUENCE</scope>
</reference>
<feature type="region of interest" description="Disordered" evidence="1">
    <location>
        <begin position="80"/>
        <end position="117"/>
    </location>
</feature>
<dbReference type="AlphaFoldDB" id="A0A0F9J6T0"/>
<sequence>MKWTEVAENWPAFFERIEDKWPAVSQTDLIDIDGDRDRLAYYLADRHEITLGEANEQIDEFLLGSIPADVLMDEHHDNASITASGRHIPPGEDVYAEDRDFGDDNVSNPPVGRSGLD</sequence>
<comment type="caution">
    <text evidence="2">The sequence shown here is derived from an EMBL/GenBank/DDBJ whole genome shotgun (WGS) entry which is preliminary data.</text>
</comment>
<organism evidence="2">
    <name type="scientific">marine sediment metagenome</name>
    <dbReference type="NCBI Taxonomy" id="412755"/>
    <lineage>
        <taxon>unclassified sequences</taxon>
        <taxon>metagenomes</taxon>
        <taxon>ecological metagenomes</taxon>
    </lineage>
</organism>
<dbReference type="EMBL" id="LAZR01018816">
    <property type="protein sequence ID" value="KKL94872.1"/>
    <property type="molecule type" value="Genomic_DNA"/>
</dbReference>
<proteinExistence type="predicted"/>
<name>A0A0F9J6T0_9ZZZZ</name>
<evidence type="ECO:0000256" key="1">
    <source>
        <dbReference type="SAM" id="MobiDB-lite"/>
    </source>
</evidence>
<gene>
    <name evidence="2" type="ORF">LCGC14_1860340</name>
</gene>
<evidence type="ECO:0000313" key="2">
    <source>
        <dbReference type="EMBL" id="KKL94872.1"/>
    </source>
</evidence>
<dbReference type="Gene3D" id="1.10.1470.10">
    <property type="entry name" value="YjbJ"/>
    <property type="match status" value="1"/>
</dbReference>
<accession>A0A0F9J6T0</accession>
<protein>
    <submittedName>
        <fullName evidence="2">Uncharacterized protein</fullName>
    </submittedName>
</protein>
<dbReference type="InterPro" id="IPR036629">
    <property type="entry name" value="YjbJ_sf"/>
</dbReference>